<dbReference type="InterPro" id="IPR018777">
    <property type="entry name" value="Replication_initiator_prot_A"/>
</dbReference>
<feature type="compositionally biased region" description="Polar residues" evidence="1">
    <location>
        <begin position="32"/>
        <end position="41"/>
    </location>
</feature>
<organism evidence="2 3">
    <name type="scientific">Pollutimonas bauzanensis</name>
    <dbReference type="NCBI Taxonomy" id="658167"/>
    <lineage>
        <taxon>Bacteria</taxon>
        <taxon>Pseudomonadati</taxon>
        <taxon>Pseudomonadota</taxon>
        <taxon>Betaproteobacteria</taxon>
        <taxon>Burkholderiales</taxon>
        <taxon>Alcaligenaceae</taxon>
        <taxon>Pollutimonas</taxon>
    </lineage>
</organism>
<protein>
    <submittedName>
        <fullName evidence="2">Plasmid replication initiator protein</fullName>
    </submittedName>
</protein>
<evidence type="ECO:0000256" key="1">
    <source>
        <dbReference type="SAM" id="MobiDB-lite"/>
    </source>
</evidence>
<reference evidence="2 3" key="1">
    <citation type="submission" date="2016-11" db="EMBL/GenBank/DDBJ databases">
        <authorList>
            <person name="Jaros S."/>
            <person name="Januszkiewicz K."/>
            <person name="Wedrychowicz H."/>
        </authorList>
    </citation>
    <scope>NUCLEOTIDE SEQUENCE [LARGE SCALE GENOMIC DNA]</scope>
    <source>
        <strain evidence="2 3">CGMCC 1.10190</strain>
    </source>
</reference>
<evidence type="ECO:0000313" key="3">
    <source>
        <dbReference type="Proteomes" id="UP000184226"/>
    </source>
</evidence>
<dbReference type="Proteomes" id="UP000184226">
    <property type="component" value="Unassembled WGS sequence"/>
</dbReference>
<dbReference type="STRING" id="658167.SAMN04488135_109123"/>
<evidence type="ECO:0000313" key="2">
    <source>
        <dbReference type="EMBL" id="SHI11796.1"/>
    </source>
</evidence>
<gene>
    <name evidence="2" type="ORF">SAMN04488135_109123</name>
</gene>
<accession>A0A1M5YIG3</accession>
<dbReference type="RefSeq" id="WP_073104881.1">
    <property type="nucleotide sequence ID" value="NZ_FQXE01000009.1"/>
</dbReference>
<feature type="region of interest" description="Disordered" evidence="1">
    <location>
        <begin position="20"/>
        <end position="69"/>
    </location>
</feature>
<name>A0A1M5YIG3_9BURK</name>
<dbReference type="Pfam" id="PF10134">
    <property type="entry name" value="RPA"/>
    <property type="match status" value="1"/>
</dbReference>
<dbReference type="OrthoDB" id="581589at2"/>
<keyword evidence="3" id="KW-1185">Reference proteome</keyword>
<sequence length="349" mass="39208">MQKQQTALDKIKSTALSAQRKAIEAQARPGESIQQAQSRFLQESDEPEMDKPKKQAALSTLRQAPDSDGQRDFFIPAMWDVSTKDSRSLMDVAVFRLSKRDKRAGETIRHVLADGYVEVKAGPDGMASIWDYDIVLMAISYLAEGAKAYRAGRAEKPGRVFRPHISDVLKFCRRSDGGRQYEEIEAALDRLKNTTLKFVRTRPGKGGRVVREADAEGLISNYRTISYAETGRLMSVEIELPTWIYREVVDAKHPEVLTIDPAFFLIDLGIGRFLYRLARRAAGRGSAKWSYETIYQRSGSTGTFKKFTYALRQIIAANDLPEYTLSEEGGVSGPQLLMTHRGATMERPD</sequence>
<proteinExistence type="predicted"/>
<dbReference type="EMBL" id="FQXE01000009">
    <property type="protein sequence ID" value="SHI11796.1"/>
    <property type="molecule type" value="Genomic_DNA"/>
</dbReference>
<dbReference type="AlphaFoldDB" id="A0A1M5YIG3"/>